<dbReference type="EMBL" id="CP003219">
    <property type="protein sequence ID" value="AEW96150.1"/>
    <property type="molecule type" value="Genomic_DNA"/>
</dbReference>
<dbReference type="SUPFAM" id="SSF53474">
    <property type="entry name" value="alpha/beta-Hydrolases"/>
    <property type="match status" value="1"/>
</dbReference>
<keyword evidence="2" id="KW-1185">Reference proteome</keyword>
<dbReference type="eggNOG" id="COG0400">
    <property type="taxonomic scope" value="Bacteria"/>
</dbReference>
<evidence type="ECO:0008006" key="3">
    <source>
        <dbReference type="Google" id="ProtNLM"/>
    </source>
</evidence>
<accession>G8X318</accession>
<reference evidence="2" key="1">
    <citation type="submission" date="2011-12" db="EMBL/GenBank/DDBJ databases">
        <title>Complete genome sequence of Streptomyces cattleya strain DSM 46488.</title>
        <authorList>
            <person name="Ou H.-Y."/>
            <person name="Li P."/>
            <person name="Zhao C."/>
            <person name="O'Hagan D."/>
            <person name="Deng Z."/>
        </authorList>
    </citation>
    <scope>NUCLEOTIDE SEQUENCE [LARGE SCALE GENOMIC DNA]</scope>
    <source>
        <strain evidence="2">ATCC 35852 / DSM 46488 / JCM 4925 / NBRC 14057 / NRRL 8057</strain>
    </source>
</reference>
<dbReference type="KEGG" id="scy:SCATT_37790"/>
<dbReference type="Gene3D" id="3.40.50.1820">
    <property type="entry name" value="alpha/beta hydrolase"/>
    <property type="match status" value="1"/>
</dbReference>
<proteinExistence type="predicted"/>
<dbReference type="PATRIC" id="fig|1003195.29.peg.3775"/>
<evidence type="ECO:0000313" key="1">
    <source>
        <dbReference type="EMBL" id="AEW96150.1"/>
    </source>
</evidence>
<dbReference type="InterPro" id="IPR029058">
    <property type="entry name" value="AB_hydrolase_fold"/>
</dbReference>
<organism evidence="1 2">
    <name type="scientific">Streptantibioticus cattleyicolor (strain ATCC 35852 / DSM 46488 / JCM 4925 / NBRC 14057 / NRRL 8057)</name>
    <name type="common">Streptomyces cattleya</name>
    <dbReference type="NCBI Taxonomy" id="1003195"/>
    <lineage>
        <taxon>Bacteria</taxon>
        <taxon>Bacillati</taxon>
        <taxon>Actinomycetota</taxon>
        <taxon>Actinomycetes</taxon>
        <taxon>Kitasatosporales</taxon>
        <taxon>Streptomycetaceae</taxon>
        <taxon>Streptantibioticus</taxon>
    </lineage>
</organism>
<dbReference type="Proteomes" id="UP000007842">
    <property type="component" value="Chromosome"/>
</dbReference>
<dbReference type="STRING" id="1003195.SCATT_37790"/>
<sequence>MGAADAETVRAAVLVLPAGRAVGTRRGSSWSAAAAYPLARRLARAGRGEGLAAHLVRYRFRGWNGGHAHPVADAVWAADEVVRRYGDVPVCLVGVDMGARAALQAAGHPAVASVVAVAPWLPPGEEPDPVRQLAGRHVLLVHGTDDAACDPDTSFRFAERAKKINPDVCRFEVHTDGHGLHHHRPEVFALAADFALGTVCGHALSRPVTDALAAPPPLGLRMPLASGFGGG</sequence>
<evidence type="ECO:0000313" key="2">
    <source>
        <dbReference type="Proteomes" id="UP000007842"/>
    </source>
</evidence>
<dbReference type="AlphaFoldDB" id="G8X318"/>
<dbReference type="HOGENOM" id="CLU_081587_1_0_11"/>
<gene>
    <name evidence="1" type="ordered locus">SCATT_37790</name>
</gene>
<name>G8X318_STREN</name>
<protein>
    <recommendedName>
        <fullName evidence="3">Alpha/beta hydrolase</fullName>
    </recommendedName>
</protein>